<evidence type="ECO:0000313" key="2">
    <source>
        <dbReference type="Proteomes" id="UP000811899"/>
    </source>
</evidence>
<dbReference type="AlphaFoldDB" id="A0AAW4L891"/>
<keyword evidence="2" id="KW-1185">Reference proteome</keyword>
<organism evidence="1 2">
    <name type="scientific">Geoanaerobacter pelophilus</name>
    <dbReference type="NCBI Taxonomy" id="60036"/>
    <lineage>
        <taxon>Bacteria</taxon>
        <taxon>Pseudomonadati</taxon>
        <taxon>Thermodesulfobacteriota</taxon>
        <taxon>Desulfuromonadia</taxon>
        <taxon>Geobacterales</taxon>
        <taxon>Geobacteraceae</taxon>
        <taxon>Geoanaerobacter</taxon>
    </lineage>
</organism>
<gene>
    <name evidence="1" type="ORF">KI809_18880</name>
</gene>
<evidence type="ECO:0000313" key="1">
    <source>
        <dbReference type="EMBL" id="MBT0666377.1"/>
    </source>
</evidence>
<name>A0AAW4L891_9BACT</name>
<dbReference type="Proteomes" id="UP000811899">
    <property type="component" value="Unassembled WGS sequence"/>
</dbReference>
<dbReference type="EMBL" id="JAHCVJ010000011">
    <property type="protein sequence ID" value="MBT0666377.1"/>
    <property type="molecule type" value="Genomic_DNA"/>
</dbReference>
<dbReference type="GO" id="GO:0003677">
    <property type="term" value="F:DNA binding"/>
    <property type="evidence" value="ECO:0007669"/>
    <property type="project" value="InterPro"/>
</dbReference>
<dbReference type="InterPro" id="IPR010982">
    <property type="entry name" value="Lambda_DNA-bd_dom_sf"/>
</dbReference>
<sequence>MTRPDRMDLLKRMVAQHGQANVARRIGKSAAAICQILSGDYKASPDAILDLVEEAFGQTTVHCPLLGEIPLKKCSDNRNRPLIATNPLRVKIWRACKECDPSELRNNGGGK</sequence>
<proteinExistence type="predicted"/>
<dbReference type="Gene3D" id="1.10.260.40">
    <property type="entry name" value="lambda repressor-like DNA-binding domains"/>
    <property type="match status" value="1"/>
</dbReference>
<accession>A0AAW4L891</accession>
<protein>
    <submittedName>
        <fullName evidence="1">Helix-turn-helix transcriptional regulator</fullName>
    </submittedName>
</protein>
<reference evidence="1 2" key="1">
    <citation type="submission" date="2021-05" db="EMBL/GenBank/DDBJ databases">
        <title>The draft genome of Geobacter pelophilus DSM 12255.</title>
        <authorList>
            <person name="Xu Z."/>
            <person name="Masuda Y."/>
            <person name="Itoh H."/>
            <person name="Senoo K."/>
        </authorList>
    </citation>
    <scope>NUCLEOTIDE SEQUENCE [LARGE SCALE GENOMIC DNA]</scope>
    <source>
        <strain evidence="1 2">DSM 12255</strain>
    </source>
</reference>
<dbReference type="RefSeq" id="WP_214173152.1">
    <property type="nucleotide sequence ID" value="NZ_JAHCVJ010000011.1"/>
</dbReference>
<comment type="caution">
    <text evidence="1">The sequence shown here is derived from an EMBL/GenBank/DDBJ whole genome shotgun (WGS) entry which is preliminary data.</text>
</comment>